<evidence type="ECO:0000313" key="1">
    <source>
        <dbReference type="EMBL" id="SFI80871.1"/>
    </source>
</evidence>
<sequence>MEGNQFYYSEEGAKGKQYKAGDILNESGNHTIYVLQRNGEEGCYEEIKYIVSITESVKADVFEDEVRDCHLYILAPLSPNNRYFTKSGGPSGGGFELQVGTILRFEQTVYVYANSEDELCIDESSFTVKYEECPIQKGISPNGDGVNDKFDLSNHGVLDLKIYNRYGSEVYSYGVGYTNEWMGQDKNGKGLPDGTYYYVVISRGATRTGWVQINR</sequence>
<reference evidence="2" key="1">
    <citation type="submission" date="2016-10" db="EMBL/GenBank/DDBJ databases">
        <authorList>
            <person name="Varghese N."/>
            <person name="Submissions S."/>
        </authorList>
    </citation>
    <scope>NUCLEOTIDE SEQUENCE [LARGE SCALE GENOMIC DNA]</scope>
    <source>
        <strain evidence="2">DSM 26542</strain>
    </source>
</reference>
<organism evidence="1 2">
    <name type="scientific">Myroides guanonis</name>
    <dbReference type="NCBI Taxonomy" id="1150112"/>
    <lineage>
        <taxon>Bacteria</taxon>
        <taxon>Pseudomonadati</taxon>
        <taxon>Bacteroidota</taxon>
        <taxon>Flavobacteriia</taxon>
        <taxon>Flavobacteriales</taxon>
        <taxon>Flavobacteriaceae</taxon>
        <taxon>Myroides</taxon>
    </lineage>
</organism>
<dbReference type="EMBL" id="FORU01000001">
    <property type="protein sequence ID" value="SFI80871.1"/>
    <property type="molecule type" value="Genomic_DNA"/>
</dbReference>
<evidence type="ECO:0000313" key="2">
    <source>
        <dbReference type="Proteomes" id="UP000243887"/>
    </source>
</evidence>
<protein>
    <submittedName>
        <fullName evidence="1">Gliding motility-associated C-terminal domain-containing protein</fullName>
    </submittedName>
</protein>
<proteinExistence type="predicted"/>
<dbReference type="STRING" id="1150112.SAMN04487893_101216"/>
<keyword evidence="2" id="KW-1185">Reference proteome</keyword>
<dbReference type="RefSeq" id="WP_245753840.1">
    <property type="nucleotide sequence ID" value="NZ_FORU01000001.1"/>
</dbReference>
<gene>
    <name evidence="1" type="ORF">SAMN04487893_101216</name>
</gene>
<accession>A0A1I3L820</accession>
<dbReference type="AlphaFoldDB" id="A0A1I3L820"/>
<name>A0A1I3L820_9FLAO</name>
<dbReference type="Pfam" id="PF13585">
    <property type="entry name" value="CHU_C"/>
    <property type="match status" value="1"/>
</dbReference>
<dbReference type="Proteomes" id="UP000243887">
    <property type="component" value="Unassembled WGS sequence"/>
</dbReference>